<dbReference type="PANTHER" id="PTHR30290">
    <property type="entry name" value="PERIPLASMIC BINDING COMPONENT OF ABC TRANSPORTER"/>
    <property type="match status" value="1"/>
</dbReference>
<reference evidence="7 8" key="1">
    <citation type="submission" date="2017-03" db="EMBL/GenBank/DDBJ databases">
        <title>Draft genome sequence of Streptomyces scabrisporus NF3, endophyte isolated from Amphipterygium adstringens.</title>
        <authorList>
            <person name="Vazquez M."/>
            <person name="Ceapa C.D."/>
            <person name="Rodriguez Luna D."/>
            <person name="Sanchez Esquivel S."/>
        </authorList>
    </citation>
    <scope>NUCLEOTIDE SEQUENCE [LARGE SCALE GENOMIC DNA]</scope>
    <source>
        <strain evidence="7 8">NF3</strain>
    </source>
</reference>
<dbReference type="PANTHER" id="PTHR30290:SF10">
    <property type="entry name" value="PERIPLASMIC OLIGOPEPTIDE-BINDING PROTEIN-RELATED"/>
    <property type="match status" value="1"/>
</dbReference>
<dbReference type="EMBL" id="MWQN01000003">
    <property type="protein sequence ID" value="OPC78405.1"/>
    <property type="molecule type" value="Genomic_DNA"/>
</dbReference>
<dbReference type="InterPro" id="IPR000914">
    <property type="entry name" value="SBP_5_dom"/>
</dbReference>
<evidence type="ECO:0000256" key="1">
    <source>
        <dbReference type="ARBA" id="ARBA00004196"/>
    </source>
</evidence>
<protein>
    <recommendedName>
        <fullName evidence="6">Solute-binding protein family 5 domain-containing protein</fullName>
    </recommendedName>
</protein>
<keyword evidence="3" id="KW-0813">Transport</keyword>
<dbReference type="GO" id="GO:1904680">
    <property type="term" value="F:peptide transmembrane transporter activity"/>
    <property type="evidence" value="ECO:0007669"/>
    <property type="project" value="TreeGrafter"/>
</dbReference>
<keyword evidence="8" id="KW-1185">Reference proteome</keyword>
<feature type="signal peptide" evidence="5">
    <location>
        <begin position="1"/>
        <end position="23"/>
    </location>
</feature>
<accession>A0A1T3NNW2</accession>
<sequence>MTILGRRCAAALATAGLVVAAVAGCGGSNTSKGAGGKTLTLAAAADAASLDPAKTAGGNMLAYLQPLYDALTTVNPDQSVGPGLATAWTYTDPERRHLRMTLREGVVFSDGTAFDASVVKQNLDRMAASNGPSSFAVATVAGVTVNSPTEVELALKTPIRRCCSTSAWSPG</sequence>
<dbReference type="Pfam" id="PF00496">
    <property type="entry name" value="SBP_bac_5"/>
    <property type="match status" value="1"/>
</dbReference>
<dbReference type="GO" id="GO:0030313">
    <property type="term" value="C:cell envelope"/>
    <property type="evidence" value="ECO:0007669"/>
    <property type="project" value="UniProtKB-SubCell"/>
</dbReference>
<proteinExistence type="inferred from homology"/>
<dbReference type="InterPro" id="IPR039424">
    <property type="entry name" value="SBP_5"/>
</dbReference>
<feature type="domain" description="Solute-binding protein family 5" evidence="6">
    <location>
        <begin position="80"/>
        <end position="158"/>
    </location>
</feature>
<evidence type="ECO:0000313" key="8">
    <source>
        <dbReference type="Proteomes" id="UP000190037"/>
    </source>
</evidence>
<evidence type="ECO:0000256" key="5">
    <source>
        <dbReference type="SAM" id="SignalP"/>
    </source>
</evidence>
<dbReference type="STRING" id="159449.B4N89_40340"/>
<dbReference type="Gene3D" id="3.40.190.10">
    <property type="entry name" value="Periplasmic binding protein-like II"/>
    <property type="match status" value="1"/>
</dbReference>
<evidence type="ECO:0000256" key="3">
    <source>
        <dbReference type="ARBA" id="ARBA00022448"/>
    </source>
</evidence>
<dbReference type="AlphaFoldDB" id="A0A1T3NNW2"/>
<evidence type="ECO:0000259" key="6">
    <source>
        <dbReference type="Pfam" id="PF00496"/>
    </source>
</evidence>
<evidence type="ECO:0000313" key="7">
    <source>
        <dbReference type="EMBL" id="OPC78405.1"/>
    </source>
</evidence>
<organism evidence="7 8">
    <name type="scientific">Embleya scabrispora</name>
    <dbReference type="NCBI Taxonomy" id="159449"/>
    <lineage>
        <taxon>Bacteria</taxon>
        <taxon>Bacillati</taxon>
        <taxon>Actinomycetota</taxon>
        <taxon>Actinomycetes</taxon>
        <taxon>Kitasatosporales</taxon>
        <taxon>Streptomycetaceae</taxon>
        <taxon>Embleya</taxon>
    </lineage>
</organism>
<dbReference type="GO" id="GO:0015833">
    <property type="term" value="P:peptide transport"/>
    <property type="evidence" value="ECO:0007669"/>
    <property type="project" value="TreeGrafter"/>
</dbReference>
<gene>
    <name evidence="7" type="ORF">B4N89_40340</name>
</gene>
<dbReference type="Proteomes" id="UP000190037">
    <property type="component" value="Unassembled WGS sequence"/>
</dbReference>
<evidence type="ECO:0000256" key="2">
    <source>
        <dbReference type="ARBA" id="ARBA00005695"/>
    </source>
</evidence>
<comment type="similarity">
    <text evidence="2">Belongs to the bacterial solute-binding protein 5 family.</text>
</comment>
<comment type="subcellular location">
    <subcellularLocation>
        <location evidence="1">Cell envelope</location>
    </subcellularLocation>
</comment>
<dbReference type="OrthoDB" id="9046151at2"/>
<keyword evidence="4 5" id="KW-0732">Signal</keyword>
<dbReference type="SUPFAM" id="SSF53850">
    <property type="entry name" value="Periplasmic binding protein-like II"/>
    <property type="match status" value="1"/>
</dbReference>
<feature type="chain" id="PRO_5038399292" description="Solute-binding protein family 5 domain-containing protein" evidence="5">
    <location>
        <begin position="24"/>
        <end position="171"/>
    </location>
</feature>
<evidence type="ECO:0000256" key="4">
    <source>
        <dbReference type="ARBA" id="ARBA00022729"/>
    </source>
</evidence>
<name>A0A1T3NNW2_9ACTN</name>
<comment type="caution">
    <text evidence="7">The sequence shown here is derived from an EMBL/GenBank/DDBJ whole genome shotgun (WGS) entry which is preliminary data.</text>
</comment>
<dbReference type="PROSITE" id="PS51257">
    <property type="entry name" value="PROKAR_LIPOPROTEIN"/>
    <property type="match status" value="1"/>
</dbReference>